<dbReference type="EMBL" id="OZ075112">
    <property type="protein sequence ID" value="CAL4970759.1"/>
    <property type="molecule type" value="Genomic_DNA"/>
</dbReference>
<protein>
    <recommendedName>
        <fullName evidence="3">glucan endo-1,3-beta-D-glucosidase</fullName>
        <ecNumber evidence="3">3.2.1.39</ecNumber>
    </recommendedName>
</protein>
<dbReference type="Pfam" id="PF00332">
    <property type="entry name" value="Glyco_hydro_17"/>
    <property type="match status" value="1"/>
</dbReference>
<evidence type="ECO:0000256" key="7">
    <source>
        <dbReference type="RuleBase" id="RU004335"/>
    </source>
</evidence>
<name>A0ABC9A418_9POAL</name>
<keyword evidence="4" id="KW-0732">Signal</keyword>
<organism evidence="10 11">
    <name type="scientific">Urochloa decumbens</name>
    <dbReference type="NCBI Taxonomy" id="240449"/>
    <lineage>
        <taxon>Eukaryota</taxon>
        <taxon>Viridiplantae</taxon>
        <taxon>Streptophyta</taxon>
        <taxon>Embryophyta</taxon>
        <taxon>Tracheophyta</taxon>
        <taxon>Spermatophyta</taxon>
        <taxon>Magnoliopsida</taxon>
        <taxon>Liliopsida</taxon>
        <taxon>Poales</taxon>
        <taxon>Poaceae</taxon>
        <taxon>PACMAD clade</taxon>
        <taxon>Panicoideae</taxon>
        <taxon>Panicodae</taxon>
        <taxon>Paniceae</taxon>
        <taxon>Melinidinae</taxon>
        <taxon>Urochloa</taxon>
    </lineage>
</organism>
<evidence type="ECO:0000256" key="2">
    <source>
        <dbReference type="ARBA" id="ARBA00008773"/>
    </source>
</evidence>
<evidence type="ECO:0000256" key="6">
    <source>
        <dbReference type="ARBA" id="ARBA00023295"/>
    </source>
</evidence>
<gene>
    <name evidence="10" type="ORF">URODEC1_LOCUS50257</name>
</gene>
<keyword evidence="5" id="KW-0378">Hydrolase</keyword>
<reference evidence="11" key="1">
    <citation type="submission" date="2024-06" db="EMBL/GenBank/DDBJ databases">
        <authorList>
            <person name="Ryan C."/>
        </authorList>
    </citation>
    <scope>NUCLEOTIDE SEQUENCE [LARGE SCALE GENOMIC DNA]</scope>
</reference>
<dbReference type="InterPro" id="IPR000490">
    <property type="entry name" value="Glyco_hydro_17"/>
</dbReference>
<dbReference type="InterPro" id="IPR044965">
    <property type="entry name" value="Glyco_hydro_17_plant"/>
</dbReference>
<evidence type="ECO:0000256" key="1">
    <source>
        <dbReference type="ARBA" id="ARBA00000382"/>
    </source>
</evidence>
<dbReference type="Proteomes" id="UP001497457">
    <property type="component" value="Chromosome 2b"/>
</dbReference>
<evidence type="ECO:0000313" key="11">
    <source>
        <dbReference type="Proteomes" id="UP001497457"/>
    </source>
</evidence>
<dbReference type="InterPro" id="IPR017853">
    <property type="entry name" value="GH"/>
</dbReference>
<dbReference type="FunFam" id="3.20.20.80:FF:000005">
    <property type="entry name" value="Glucan endo-1,3-beta-glucosidase 14"/>
    <property type="match status" value="1"/>
</dbReference>
<dbReference type="SUPFAM" id="SSF51445">
    <property type="entry name" value="(Trans)glycosidases"/>
    <property type="match status" value="1"/>
</dbReference>
<evidence type="ECO:0000313" key="10">
    <source>
        <dbReference type="EMBL" id="CAL4970759.1"/>
    </source>
</evidence>
<evidence type="ECO:0000256" key="4">
    <source>
        <dbReference type="ARBA" id="ARBA00022729"/>
    </source>
</evidence>
<dbReference type="EC" id="3.2.1.39" evidence="3"/>
<reference evidence="10 11" key="2">
    <citation type="submission" date="2024-10" db="EMBL/GenBank/DDBJ databases">
        <authorList>
            <person name="Ryan C."/>
        </authorList>
    </citation>
    <scope>NUCLEOTIDE SEQUENCE [LARGE SCALE GENOMIC DNA]</scope>
</reference>
<dbReference type="Gene3D" id="3.20.20.80">
    <property type="entry name" value="Glycosidases"/>
    <property type="match status" value="1"/>
</dbReference>
<accession>A0ABC9A418</accession>
<dbReference type="GO" id="GO:0042973">
    <property type="term" value="F:glucan endo-1,3-beta-D-glucosidase activity"/>
    <property type="evidence" value="ECO:0007669"/>
    <property type="project" value="UniProtKB-EC"/>
</dbReference>
<keyword evidence="9" id="KW-1133">Transmembrane helix</keyword>
<keyword evidence="9" id="KW-0812">Transmembrane</keyword>
<dbReference type="AlphaFoldDB" id="A0ABC9A418"/>
<feature type="region of interest" description="Disordered" evidence="8">
    <location>
        <begin position="98"/>
        <end position="121"/>
    </location>
</feature>
<dbReference type="PANTHER" id="PTHR32227">
    <property type="entry name" value="GLUCAN ENDO-1,3-BETA-GLUCOSIDASE BG1-RELATED-RELATED"/>
    <property type="match status" value="1"/>
</dbReference>
<comment type="similarity">
    <text evidence="2 7">Belongs to the glycosyl hydrolase 17 family.</text>
</comment>
<evidence type="ECO:0000256" key="9">
    <source>
        <dbReference type="SAM" id="Phobius"/>
    </source>
</evidence>
<evidence type="ECO:0000256" key="5">
    <source>
        <dbReference type="ARBA" id="ARBA00022801"/>
    </source>
</evidence>
<keyword evidence="11" id="KW-1185">Reference proteome</keyword>
<keyword evidence="6" id="KW-0326">Glycosidase</keyword>
<evidence type="ECO:0000256" key="8">
    <source>
        <dbReference type="SAM" id="MobiDB-lite"/>
    </source>
</evidence>
<comment type="catalytic activity">
    <reaction evidence="1">
        <text>Hydrolysis of (1-&gt;3)-beta-D-glucosidic linkages in (1-&gt;3)-beta-D-glucans.</text>
        <dbReference type="EC" id="3.2.1.39"/>
    </reaction>
</comment>
<evidence type="ECO:0000256" key="3">
    <source>
        <dbReference type="ARBA" id="ARBA00012780"/>
    </source>
</evidence>
<sequence>MPLSPRNVPHTPSSFSSNPRPPRFHHAFLLLPFLLSRRLPLLPPQLLPPASPSPRRHRDTAALMAPRRWKSGDGRRRLLLLLLCCCLLAFPCHAQLTPTPTTPTTSTNATLSHRSSSHTSTSFDGTYGINYGRIADNLPAPADVVRLLKLAKIRNVKIYDADHNVLDAFRGSNLNLVIAIPNEFLKDMAANPSKAMDWLNENVQPYHPSAGIVGITVGNEVLGGGDAGLAEALVGAVSNVHDALRMLRLDRDIELSTPHSEAVFANSYPPSACVFKDDLMVYLRPLLDFFSKTGAPFYVNAYPFLAYMSDPSHIDINYALFKPNSGIVDPKTNLHYDNMFEAQLDAAYFALEAAGYPGMEVRVAETGWASAGDATEAGANMANAVTYNKNLRKRLFLRKGTPYRPDRVAKAYIFALFNEDLKPGPTTERHYGLFKPDGSVSINIGLKGLLPSSAPPRLLPSSSFFKRVRAWGWIVQYSAALLPCTLIFLALN</sequence>
<feature type="transmembrane region" description="Helical" evidence="9">
    <location>
        <begin position="470"/>
        <end position="491"/>
    </location>
</feature>
<proteinExistence type="inferred from homology"/>
<keyword evidence="9" id="KW-0472">Membrane</keyword>